<keyword evidence="4" id="KW-1185">Reference proteome</keyword>
<dbReference type="Proteomes" id="UP000256310">
    <property type="component" value="Unassembled WGS sequence"/>
</dbReference>
<dbReference type="Pfam" id="PF00892">
    <property type="entry name" value="EamA"/>
    <property type="match status" value="2"/>
</dbReference>
<dbReference type="InterPro" id="IPR000620">
    <property type="entry name" value="EamA_dom"/>
</dbReference>
<dbReference type="SUPFAM" id="SSF103481">
    <property type="entry name" value="Multidrug resistance efflux transporter EmrE"/>
    <property type="match status" value="2"/>
</dbReference>
<dbReference type="AlphaFoldDB" id="A0A3D9FHV3"/>
<feature type="transmembrane region" description="Helical" evidence="1">
    <location>
        <begin position="66"/>
        <end position="86"/>
    </location>
</feature>
<dbReference type="PANTHER" id="PTHR22911">
    <property type="entry name" value="ACYL-MALONYL CONDENSING ENZYME-RELATED"/>
    <property type="match status" value="1"/>
</dbReference>
<evidence type="ECO:0000259" key="2">
    <source>
        <dbReference type="Pfam" id="PF00892"/>
    </source>
</evidence>
<feature type="domain" description="EamA" evidence="2">
    <location>
        <begin position="150"/>
        <end position="280"/>
    </location>
</feature>
<dbReference type="RefSeq" id="WP_116236472.1">
    <property type="nucleotide sequence ID" value="NZ_QRDP01000004.1"/>
</dbReference>
<name>A0A3D9FHV3_9SPHN</name>
<proteinExistence type="predicted"/>
<keyword evidence="1" id="KW-0812">Transmembrane</keyword>
<feature type="transmembrane region" description="Helical" evidence="1">
    <location>
        <begin position="37"/>
        <end position="54"/>
    </location>
</feature>
<dbReference type="EMBL" id="QRDP01000004">
    <property type="protein sequence ID" value="RED17167.1"/>
    <property type="molecule type" value="Genomic_DNA"/>
</dbReference>
<accession>A0A3D9FHV3</accession>
<dbReference type="OrthoDB" id="8770617at2"/>
<feature type="transmembrane region" description="Helical" evidence="1">
    <location>
        <begin position="149"/>
        <end position="168"/>
    </location>
</feature>
<feature type="transmembrane region" description="Helical" evidence="1">
    <location>
        <begin position="122"/>
        <end position="143"/>
    </location>
</feature>
<sequence>MTAPRFVFPLFLLGSIILSAGPLLVRLADVGPVQSAFWRLAIGAPLLILMVRAAEGRIARPPSAWSIVWLVLGGFFFAADLASWHLGIERTTLANSTLLGNAAAFLFPVWGYLVVRRWPTPLAALALLLAAIGIGTLSAQSASVSAANLNGDLLCLLAALFYTAYLIVMNKARAGLSALSTLGYATMAGALFLLPVALLDGGTFWPQDWTPLLLLAISSQVAGQGLIIYALPHLPPLASGLGLLIQPLFSGLLGFLWFAEILTMIDVAGMTMIFAAILLVRRPSKAMPQVEKRVPPTLGGAQAPDS</sequence>
<feature type="domain" description="EamA" evidence="2">
    <location>
        <begin position="10"/>
        <end position="136"/>
    </location>
</feature>
<feature type="transmembrane region" description="Helical" evidence="1">
    <location>
        <begin position="261"/>
        <end position="280"/>
    </location>
</feature>
<dbReference type="GO" id="GO:0016020">
    <property type="term" value="C:membrane"/>
    <property type="evidence" value="ECO:0007669"/>
    <property type="project" value="InterPro"/>
</dbReference>
<feature type="transmembrane region" description="Helical" evidence="1">
    <location>
        <begin position="209"/>
        <end position="230"/>
    </location>
</feature>
<feature type="transmembrane region" description="Helical" evidence="1">
    <location>
        <begin position="175"/>
        <end position="197"/>
    </location>
</feature>
<evidence type="ECO:0000313" key="3">
    <source>
        <dbReference type="EMBL" id="RED17167.1"/>
    </source>
</evidence>
<feature type="transmembrane region" description="Helical" evidence="1">
    <location>
        <begin position="98"/>
        <end position="115"/>
    </location>
</feature>
<evidence type="ECO:0000256" key="1">
    <source>
        <dbReference type="SAM" id="Phobius"/>
    </source>
</evidence>
<dbReference type="PANTHER" id="PTHR22911:SF76">
    <property type="entry name" value="EAMA DOMAIN-CONTAINING PROTEIN"/>
    <property type="match status" value="1"/>
</dbReference>
<keyword evidence="1" id="KW-1133">Transmembrane helix</keyword>
<reference evidence="3 4" key="1">
    <citation type="submission" date="2018-07" db="EMBL/GenBank/DDBJ databases">
        <title>Genomic Encyclopedia of Type Strains, Phase IV (KMG-IV): sequencing the most valuable type-strain genomes for metagenomic binning, comparative biology and taxonomic classification.</title>
        <authorList>
            <person name="Goeker M."/>
        </authorList>
    </citation>
    <scope>NUCLEOTIDE SEQUENCE [LARGE SCALE GENOMIC DNA]</scope>
    <source>
        <strain evidence="3 4">DSM 26725</strain>
    </source>
</reference>
<gene>
    <name evidence="3" type="ORF">DFR46_2205</name>
</gene>
<keyword evidence="1" id="KW-0472">Membrane</keyword>
<protein>
    <submittedName>
        <fullName evidence="3">Threonine/homoserine efflux transporter RhtA</fullName>
    </submittedName>
</protein>
<dbReference type="InterPro" id="IPR037185">
    <property type="entry name" value="EmrE-like"/>
</dbReference>
<feature type="transmembrane region" description="Helical" evidence="1">
    <location>
        <begin position="237"/>
        <end position="255"/>
    </location>
</feature>
<comment type="caution">
    <text evidence="3">The sequence shown here is derived from an EMBL/GenBank/DDBJ whole genome shotgun (WGS) entry which is preliminary data.</text>
</comment>
<evidence type="ECO:0000313" key="4">
    <source>
        <dbReference type="Proteomes" id="UP000256310"/>
    </source>
</evidence>
<organism evidence="3 4">
    <name type="scientific">Parasphingopyxis lamellibrachiae</name>
    <dbReference type="NCBI Taxonomy" id="680125"/>
    <lineage>
        <taxon>Bacteria</taxon>
        <taxon>Pseudomonadati</taxon>
        <taxon>Pseudomonadota</taxon>
        <taxon>Alphaproteobacteria</taxon>
        <taxon>Sphingomonadales</taxon>
        <taxon>Sphingomonadaceae</taxon>
        <taxon>Parasphingopyxis</taxon>
    </lineage>
</organism>